<dbReference type="PANTHER" id="PTHR10903:SF184">
    <property type="entry name" value="GTP-BINDING PROTEIN A"/>
    <property type="match status" value="1"/>
</dbReference>
<dbReference type="Gene3D" id="3.40.50.300">
    <property type="entry name" value="P-loop containing nucleotide triphosphate hydrolases"/>
    <property type="match status" value="1"/>
</dbReference>
<dbReference type="InterPro" id="IPR027417">
    <property type="entry name" value="P-loop_NTPase"/>
</dbReference>
<dbReference type="InterPro" id="IPR006703">
    <property type="entry name" value="G_AIG1"/>
</dbReference>
<dbReference type="AlphaFoldDB" id="A0A3Q0QZ78"/>
<dbReference type="OMA" id="AGKHAND"/>
<dbReference type="Ensembl" id="ENSACIT00000005093.1">
    <property type="protein sequence ID" value="ENSACIP00000004934.1"/>
    <property type="gene ID" value="ENSACIG00000003906.1"/>
</dbReference>
<keyword evidence="3" id="KW-0342">GTP-binding</keyword>
<keyword evidence="4" id="KW-0175">Coiled coil</keyword>
<proteinExistence type="inferred from homology"/>
<dbReference type="SUPFAM" id="SSF52540">
    <property type="entry name" value="P-loop containing nucleoside triphosphate hydrolases"/>
    <property type="match status" value="1"/>
</dbReference>
<organism evidence="6 7">
    <name type="scientific">Amphilophus citrinellus</name>
    <name type="common">Midas cichlid</name>
    <name type="synonym">Cichlasoma citrinellum</name>
    <dbReference type="NCBI Taxonomy" id="61819"/>
    <lineage>
        <taxon>Eukaryota</taxon>
        <taxon>Metazoa</taxon>
        <taxon>Chordata</taxon>
        <taxon>Craniata</taxon>
        <taxon>Vertebrata</taxon>
        <taxon>Euteleostomi</taxon>
        <taxon>Actinopterygii</taxon>
        <taxon>Neopterygii</taxon>
        <taxon>Teleostei</taxon>
        <taxon>Neoteleostei</taxon>
        <taxon>Acanthomorphata</taxon>
        <taxon>Ovalentaria</taxon>
        <taxon>Cichlomorphae</taxon>
        <taxon>Cichliformes</taxon>
        <taxon>Cichlidae</taxon>
        <taxon>New World cichlids</taxon>
        <taxon>Cichlasomatinae</taxon>
        <taxon>Heroini</taxon>
        <taxon>Amphilophus</taxon>
    </lineage>
</organism>
<dbReference type="GO" id="GO:0005525">
    <property type="term" value="F:GTP binding"/>
    <property type="evidence" value="ECO:0007669"/>
    <property type="project" value="UniProtKB-KW"/>
</dbReference>
<sequence>METDPVIVKAQSHQHLDHKGHKGHTVRLQCGDEMMIIKYVHSQTEKLRIILIGKTGAGKTSTMNTFLGRAAVRKNPFVSDGTPCTTQTAEFEGQELVLVDTPGLCHTLIDKAEVLNTITASTFQPDEGPHVFLYVHKWENGFNQHDEKRVQGLKKMFGEASARYVFFLITHVDGAEDKTTITKFIKKAGFKPENYAVINNRGGKDQKTEQQKQLMDKINQLVKKNKTKNEEFYSKEMFKEHLEQLKAGSQVDAANTKLSSAVEGMLTAVLGEEVTQFALRFNALLAEMIDEKL</sequence>
<evidence type="ECO:0000256" key="2">
    <source>
        <dbReference type="ARBA" id="ARBA00022741"/>
    </source>
</evidence>
<evidence type="ECO:0000313" key="6">
    <source>
        <dbReference type="Ensembl" id="ENSACIP00000004934.1"/>
    </source>
</evidence>
<evidence type="ECO:0000256" key="4">
    <source>
        <dbReference type="SAM" id="Coils"/>
    </source>
</evidence>
<feature type="coiled-coil region" evidence="4">
    <location>
        <begin position="204"/>
        <end position="231"/>
    </location>
</feature>
<evidence type="ECO:0000256" key="1">
    <source>
        <dbReference type="ARBA" id="ARBA00008535"/>
    </source>
</evidence>
<dbReference type="Pfam" id="PF04548">
    <property type="entry name" value="AIG1"/>
    <property type="match status" value="1"/>
</dbReference>
<name>A0A3Q0QZ78_AMPCI</name>
<evidence type="ECO:0000313" key="7">
    <source>
        <dbReference type="Proteomes" id="UP000261340"/>
    </source>
</evidence>
<evidence type="ECO:0000256" key="3">
    <source>
        <dbReference type="ARBA" id="ARBA00023134"/>
    </source>
</evidence>
<accession>A0A3Q0QZ78</accession>
<dbReference type="STRING" id="61819.ENSACIP00000004934"/>
<dbReference type="InterPro" id="IPR045058">
    <property type="entry name" value="GIMA/IAN/Toc"/>
</dbReference>
<evidence type="ECO:0000259" key="5">
    <source>
        <dbReference type="PROSITE" id="PS51720"/>
    </source>
</evidence>
<keyword evidence="7" id="KW-1185">Reference proteome</keyword>
<keyword evidence="2" id="KW-0547">Nucleotide-binding</keyword>
<comment type="similarity">
    <text evidence="1">Belongs to the TRAFAC class TrmE-Era-EngA-EngB-Septin-like GTPase superfamily. AIG1/Toc34/Toc159-like paraseptin GTPase family. IAN subfamily.</text>
</comment>
<dbReference type="PROSITE" id="PS51720">
    <property type="entry name" value="G_AIG1"/>
    <property type="match status" value="1"/>
</dbReference>
<dbReference type="PANTHER" id="PTHR10903">
    <property type="entry name" value="GTPASE, IMAP FAMILY MEMBER-RELATED"/>
    <property type="match status" value="1"/>
</dbReference>
<reference evidence="6" key="2">
    <citation type="submission" date="2025-09" db="UniProtKB">
        <authorList>
            <consortium name="Ensembl"/>
        </authorList>
    </citation>
    <scope>IDENTIFICATION</scope>
</reference>
<reference evidence="6" key="1">
    <citation type="submission" date="2025-08" db="UniProtKB">
        <authorList>
            <consortium name="Ensembl"/>
        </authorList>
    </citation>
    <scope>IDENTIFICATION</scope>
</reference>
<dbReference type="Proteomes" id="UP000261340">
    <property type="component" value="Unplaced"/>
</dbReference>
<feature type="domain" description="AIG1-type G" evidence="5">
    <location>
        <begin position="44"/>
        <end position="242"/>
    </location>
</feature>
<protein>
    <recommendedName>
        <fullName evidence="5">AIG1-type G domain-containing protein</fullName>
    </recommendedName>
</protein>
<dbReference type="GeneTree" id="ENSGT01120000271858"/>